<protein>
    <recommendedName>
        <fullName evidence="3">HTH cro/C1-type domain-containing protein</fullName>
    </recommendedName>
</protein>
<organism evidence="1 2">
    <name type="scientific">Paenibacillus terrae</name>
    <dbReference type="NCBI Taxonomy" id="159743"/>
    <lineage>
        <taxon>Bacteria</taxon>
        <taxon>Bacillati</taxon>
        <taxon>Bacillota</taxon>
        <taxon>Bacilli</taxon>
        <taxon>Bacillales</taxon>
        <taxon>Paenibacillaceae</taxon>
        <taxon>Paenibacillus</taxon>
    </lineage>
</organism>
<dbReference type="Proteomes" id="UP000032534">
    <property type="component" value="Unassembled WGS sequence"/>
</dbReference>
<keyword evidence="2" id="KW-1185">Reference proteome</keyword>
<proteinExistence type="predicted"/>
<reference evidence="1 2" key="1">
    <citation type="submission" date="2014-11" db="EMBL/GenBank/DDBJ databases">
        <title>Draft Genome Sequences of Paenibacillus polymyxa NRRL B-30509 and Paenibacillus terrae NRRL B-30644, Strains from a Poultry Environment that Produce Tridecaptin A and Paenicidins.</title>
        <authorList>
            <person name="van Belkum M.J."/>
            <person name="Lohans C.T."/>
            <person name="Vederas J.C."/>
        </authorList>
    </citation>
    <scope>NUCLEOTIDE SEQUENCE [LARGE SCALE GENOMIC DNA]</scope>
    <source>
        <strain evidence="1 2">NRRL B-30644</strain>
    </source>
</reference>
<dbReference type="InterPro" id="IPR010982">
    <property type="entry name" value="Lambda_DNA-bd_dom_sf"/>
</dbReference>
<evidence type="ECO:0000313" key="2">
    <source>
        <dbReference type="Proteomes" id="UP000032534"/>
    </source>
</evidence>
<sequence>MIKVTLGESLKELALTQHKFAVTYGFRPNTINDFVNENVKRADFDTLDKMVNSLNHYAKKMKIQRHFTLSDVFIHVDESPEESNN</sequence>
<dbReference type="AlphaFoldDB" id="A0A0D7X7M7"/>
<accession>A0A0D7X7M7</accession>
<evidence type="ECO:0000313" key="1">
    <source>
        <dbReference type="EMBL" id="KJD47174.1"/>
    </source>
</evidence>
<dbReference type="PATRIC" id="fig|159743.3.peg.706"/>
<dbReference type="RefSeq" id="WP_044644757.1">
    <property type="nucleotide sequence ID" value="NZ_JTHP01000003.1"/>
</dbReference>
<gene>
    <name evidence="1" type="ORF">QD47_03270</name>
</gene>
<comment type="caution">
    <text evidence="1">The sequence shown here is derived from an EMBL/GenBank/DDBJ whole genome shotgun (WGS) entry which is preliminary data.</text>
</comment>
<dbReference type="SUPFAM" id="SSF47413">
    <property type="entry name" value="lambda repressor-like DNA-binding domains"/>
    <property type="match status" value="1"/>
</dbReference>
<name>A0A0D7X7M7_9BACL</name>
<dbReference type="GO" id="GO:0003677">
    <property type="term" value="F:DNA binding"/>
    <property type="evidence" value="ECO:0007669"/>
    <property type="project" value="InterPro"/>
</dbReference>
<dbReference type="EMBL" id="JTHP01000003">
    <property type="protein sequence ID" value="KJD47174.1"/>
    <property type="molecule type" value="Genomic_DNA"/>
</dbReference>
<evidence type="ECO:0008006" key="3">
    <source>
        <dbReference type="Google" id="ProtNLM"/>
    </source>
</evidence>